<organism evidence="1 2">
    <name type="scientific">Paenalkalicoccus suaedae</name>
    <dbReference type="NCBI Taxonomy" id="2592382"/>
    <lineage>
        <taxon>Bacteria</taxon>
        <taxon>Bacillati</taxon>
        <taxon>Bacillota</taxon>
        <taxon>Bacilli</taxon>
        <taxon>Bacillales</taxon>
        <taxon>Bacillaceae</taxon>
        <taxon>Paenalkalicoccus</taxon>
    </lineage>
</organism>
<evidence type="ECO:0000313" key="2">
    <source>
        <dbReference type="Proteomes" id="UP000318138"/>
    </source>
</evidence>
<evidence type="ECO:0000313" key="1">
    <source>
        <dbReference type="EMBL" id="QKS71831.1"/>
    </source>
</evidence>
<dbReference type="RefSeq" id="WP_176009815.1">
    <property type="nucleotide sequence ID" value="NZ_CP041372.2"/>
</dbReference>
<accession>A0A859FFP1</accession>
<dbReference type="AlphaFoldDB" id="A0A859FFP1"/>
<reference evidence="2" key="1">
    <citation type="submission" date="2019-07" db="EMBL/GenBank/DDBJ databases">
        <title>Bacillus alkalisoli sp. nov. isolated from saline soil.</title>
        <authorList>
            <person name="Sun J.-Q."/>
            <person name="Xu L."/>
        </authorList>
    </citation>
    <scope>NUCLEOTIDE SEQUENCE [LARGE SCALE GENOMIC DNA]</scope>
    <source>
        <strain evidence="2">M4U3P1</strain>
    </source>
</reference>
<proteinExistence type="predicted"/>
<dbReference type="EMBL" id="CP041372">
    <property type="protein sequence ID" value="QKS71831.1"/>
    <property type="molecule type" value="Genomic_DNA"/>
</dbReference>
<keyword evidence="2" id="KW-1185">Reference proteome</keyword>
<sequence>MSMFICFTSSESLHASNENEFALNQTMSASLRLLVESTISKQIKRSIYIKAITETKGFRLSYPTKKHQVALMPK</sequence>
<protein>
    <submittedName>
        <fullName evidence="1">Uncharacterized protein</fullName>
    </submittedName>
</protein>
<name>A0A859FFP1_9BACI</name>
<dbReference type="Proteomes" id="UP000318138">
    <property type="component" value="Chromosome"/>
</dbReference>
<dbReference type="KEGG" id="psua:FLK61_34755"/>
<gene>
    <name evidence="1" type="ORF">FLK61_34755</name>
</gene>